<dbReference type="Gene3D" id="3.30.470.20">
    <property type="entry name" value="ATP-grasp fold, B domain"/>
    <property type="match status" value="1"/>
</dbReference>
<dbReference type="SUPFAM" id="SSF56059">
    <property type="entry name" value="Glutathione synthetase ATP-binding domain-like"/>
    <property type="match status" value="1"/>
</dbReference>
<dbReference type="Gene3D" id="3.30.1490.20">
    <property type="entry name" value="ATP-grasp fold, A domain"/>
    <property type="match status" value="1"/>
</dbReference>
<evidence type="ECO:0000259" key="2">
    <source>
        <dbReference type="PROSITE" id="PS50975"/>
    </source>
</evidence>
<evidence type="ECO:0000313" key="4">
    <source>
        <dbReference type="Proteomes" id="UP001220478"/>
    </source>
</evidence>
<evidence type="ECO:0000256" key="1">
    <source>
        <dbReference type="PROSITE-ProRule" id="PRU00409"/>
    </source>
</evidence>
<dbReference type="EMBL" id="CP118868">
    <property type="protein sequence ID" value="WEG35010.1"/>
    <property type="molecule type" value="Genomic_DNA"/>
</dbReference>
<dbReference type="Proteomes" id="UP001220478">
    <property type="component" value="Chromosome"/>
</dbReference>
<organism evidence="3 4">
    <name type="scientific">Amygdalobacter indicium</name>
    <dbReference type="NCBI Taxonomy" id="3029272"/>
    <lineage>
        <taxon>Bacteria</taxon>
        <taxon>Bacillati</taxon>
        <taxon>Bacillota</taxon>
        <taxon>Clostridia</taxon>
        <taxon>Eubacteriales</taxon>
        <taxon>Oscillospiraceae</taxon>
        <taxon>Amygdalobacter</taxon>
    </lineage>
</organism>
<protein>
    <submittedName>
        <fullName evidence="3">Carboxylate--amine ligase</fullName>
    </submittedName>
</protein>
<accession>A0ABY8C7G2</accession>
<dbReference type="PROSITE" id="PS50975">
    <property type="entry name" value="ATP_GRASP"/>
    <property type="match status" value="1"/>
</dbReference>
<gene>
    <name evidence="3" type="ORF">PYS61_03425</name>
</gene>
<sequence>MQAYKHKALVLGTNYYIGLSTIRCLAACHIPLVAADFDRDSYGMRSRYVQEKLWLSDYSVAPAEVVKELIAYAKRQEAKPVIIPTHDNYLLFLDKYQEELRPYYLLSLPRQGLAAEVVEKDKLYQLARKYNVLIPPTVALSDPDFYKRVETEIQYPLIVKPIISPIFTETFRCKSFVCHNREELDTAVNKVNAAKIPCFVQKIIVGDDENMLLFDAFIRQDGTVTHTFTGSKLRQWPINFGASCLMYQHYIPELVAPGSKFLQDIGWRGFAEIEYKRDARDNKIYLIEINARITNFNSCIAACGINVPALTYQDLTGMPLTPPQKHLQEDLHIGFIYGYENFFAKSAYYHSGQWTKAHLRAQEQGKRFVPAIYDAADLKPLLRFVINKIKKRLRG</sequence>
<keyword evidence="1" id="KW-0547">Nucleotide-binding</keyword>
<evidence type="ECO:0000313" key="3">
    <source>
        <dbReference type="EMBL" id="WEG35010.1"/>
    </source>
</evidence>
<proteinExistence type="predicted"/>
<name>A0ABY8C7G2_9FIRM</name>
<dbReference type="RefSeq" id="WP_315571041.1">
    <property type="nucleotide sequence ID" value="NZ_CP118868.1"/>
</dbReference>
<reference evidence="3 4" key="1">
    <citation type="submission" date="2023-02" db="EMBL/GenBank/DDBJ databases">
        <title>Novel Oscillospiraceae bacterial genomes.</title>
        <authorList>
            <person name="Srinivasan S."/>
            <person name="Austin M.N."/>
            <person name="Fiedler T.L."/>
            <person name="Strenk S.M."/>
            <person name="Agnew K.J."/>
            <person name="Nagana Gowda G.A."/>
            <person name="Raftery D."/>
            <person name="Beamer M.A."/>
            <person name="Achilles S.L."/>
            <person name="Wiesenfeld H.C."/>
            <person name="Fredricks D.N."/>
            <person name="Hillier S.L."/>
        </authorList>
    </citation>
    <scope>NUCLEOTIDE SEQUENCE [LARGE SCALE GENOMIC DNA]</scope>
    <source>
        <strain evidence="3 4">CHIC02 1186E3-8</strain>
    </source>
</reference>
<dbReference type="GO" id="GO:0016874">
    <property type="term" value="F:ligase activity"/>
    <property type="evidence" value="ECO:0007669"/>
    <property type="project" value="UniProtKB-KW"/>
</dbReference>
<dbReference type="InterPro" id="IPR013815">
    <property type="entry name" value="ATP_grasp_subdomain_1"/>
</dbReference>
<keyword evidence="3" id="KW-0436">Ligase</keyword>
<dbReference type="InterPro" id="IPR011761">
    <property type="entry name" value="ATP-grasp"/>
</dbReference>
<feature type="domain" description="ATP-grasp" evidence="2">
    <location>
        <begin position="124"/>
        <end position="316"/>
    </location>
</feature>
<keyword evidence="1" id="KW-0067">ATP-binding</keyword>
<keyword evidence="4" id="KW-1185">Reference proteome</keyword>